<keyword evidence="10" id="KW-0808">Transferase</keyword>
<dbReference type="PANTHER" id="PTHR12708">
    <property type="entry name" value="DNA POLYMERASE EPSILON SUBUNIT B"/>
    <property type="match status" value="1"/>
</dbReference>
<accession>A0A8H3FK65</accession>
<reference evidence="10" key="1">
    <citation type="submission" date="2021-03" db="EMBL/GenBank/DDBJ databases">
        <authorList>
            <person name="Tagirdzhanova G."/>
        </authorList>
    </citation>
    <scope>NUCLEOTIDE SEQUENCE</scope>
</reference>
<keyword evidence="11" id="KW-1185">Reference proteome</keyword>
<dbReference type="OrthoDB" id="10254730at2759"/>
<sequence>MDGRIRAGSKSAYEDSVPSSLPAFATPVHPIRQRSTEQPSKPSILPIILPPATLRPLAFRTFTKKHNLTLNSSALELFATFIGKYCGTGWREEGLAERVLDEAAKAWKIHGGAVIVPGEGDELRTILQNIQGSMVGGRPVQKEGLSRQKSLAIGEGSSKMTPLYPRETYVDLHGEDSLGMTALDIKDEDSQPKDPRKWLQIVDAFEQPQLVYNVNQKHFDIARPKPSLLSEPAQKTRLFRNRYNLIYQRLLRNESFQVSAVTTFRSGSLQRSSSTMSTPQQSYKLTPIANLLGRSGSNHLLLGLLTISPTGLLTISDLTGSITLDIQHARPIPENGAWFAPGMIVLVDGLYEGEESAAGPGLGGNGGIGGSIGGKFVGFSVGGPPCERREITLGVGGEGESDNLSVGGQFGWVDFLGVGSERELGPNMRRLEHNVMRRQPTGSSTEFRSKMVVMGEVNLDSAKTLQAFKKVLGTYAAEPADQSPIAVVLMGNFVRHAVMSGGGSGGSIEYKEYFDTLASALSEYPSILQTATFIFVPGDNDPWASSFAAGSATVLPRRSVPELFTTRIRRVFAVANTDAEKSTGRKTDGKVIWSTNPSRLTLFGPAQEVVFFRDDMSGRLRRNAIRFGPLESTSVAPEPSGGPTATESAAASQERDLDEVMDLDQAVETAESNMPAPEANKCPIATDNDLQTARKLVKTLLDQGYLSPFPLSVRPVHWDFAGALHLYPLPDALVLLDPETPPFAVTYEGCHVMNPGSLVSTHTSPLDMITVYERLLSLYVWIRSILAKMKPHNLSKQDQQIMRLKSCGGLLPRIY</sequence>
<protein>
    <recommendedName>
        <fullName evidence="3">DNA polymerase epsilon subunit B</fullName>
    </recommendedName>
    <alternativeName>
        <fullName evidence="7">DNA polymerase II subunit 2</fullName>
    </alternativeName>
</protein>
<dbReference type="InterPro" id="IPR007185">
    <property type="entry name" value="DNA_pol_a/d/e_bsu"/>
</dbReference>
<evidence type="ECO:0000256" key="7">
    <source>
        <dbReference type="ARBA" id="ARBA00032930"/>
    </source>
</evidence>
<keyword evidence="10" id="KW-0548">Nucleotidyltransferase</keyword>
<dbReference type="EMBL" id="CAJPDS010000035">
    <property type="protein sequence ID" value="CAF9924302.1"/>
    <property type="molecule type" value="Genomic_DNA"/>
</dbReference>
<comment type="subcellular location">
    <subcellularLocation>
        <location evidence="1">Nucleus</location>
    </subcellularLocation>
</comment>
<dbReference type="PANTHER" id="PTHR12708:SF0">
    <property type="entry name" value="DNA POLYMERASE EPSILON SUBUNIT 2"/>
    <property type="match status" value="1"/>
</dbReference>
<dbReference type="GO" id="GO:0042276">
    <property type="term" value="P:error-prone translesion synthesis"/>
    <property type="evidence" value="ECO:0007669"/>
    <property type="project" value="TreeGrafter"/>
</dbReference>
<dbReference type="Proteomes" id="UP000664521">
    <property type="component" value="Unassembled WGS sequence"/>
</dbReference>
<evidence type="ECO:0000259" key="9">
    <source>
        <dbReference type="Pfam" id="PF04042"/>
    </source>
</evidence>
<comment type="caution">
    <text evidence="10">The sequence shown here is derived from an EMBL/GenBank/DDBJ whole genome shotgun (WGS) entry which is preliminary data.</text>
</comment>
<evidence type="ECO:0000256" key="6">
    <source>
        <dbReference type="ARBA" id="ARBA00023242"/>
    </source>
</evidence>
<keyword evidence="4" id="KW-0235">DNA replication</keyword>
<evidence type="ECO:0000256" key="4">
    <source>
        <dbReference type="ARBA" id="ARBA00022705"/>
    </source>
</evidence>
<dbReference type="GO" id="GO:0003887">
    <property type="term" value="F:DNA-directed DNA polymerase activity"/>
    <property type="evidence" value="ECO:0007669"/>
    <property type="project" value="UniProtKB-KW"/>
</dbReference>
<gene>
    <name evidence="10" type="primary">DPB2</name>
    <name evidence="10" type="ORF">HETSPECPRED_005561</name>
</gene>
<dbReference type="GO" id="GO:0008622">
    <property type="term" value="C:epsilon DNA polymerase complex"/>
    <property type="evidence" value="ECO:0007669"/>
    <property type="project" value="InterPro"/>
</dbReference>
<evidence type="ECO:0000256" key="8">
    <source>
        <dbReference type="SAM" id="MobiDB-lite"/>
    </source>
</evidence>
<name>A0A8H3FK65_9LECA</name>
<dbReference type="GO" id="GO:0003677">
    <property type="term" value="F:DNA binding"/>
    <property type="evidence" value="ECO:0007669"/>
    <property type="project" value="UniProtKB-KW"/>
</dbReference>
<comment type="similarity">
    <text evidence="2">Belongs to the DNA polymerase epsilon subunit B family.</text>
</comment>
<dbReference type="Pfam" id="PF04042">
    <property type="entry name" value="DNA_pol_E_B"/>
    <property type="match status" value="1"/>
</dbReference>
<keyword evidence="6" id="KW-0539">Nucleus</keyword>
<evidence type="ECO:0000313" key="10">
    <source>
        <dbReference type="EMBL" id="CAF9924302.1"/>
    </source>
</evidence>
<keyword evidence="10" id="KW-0239">DNA-directed DNA polymerase</keyword>
<dbReference type="GO" id="GO:0006261">
    <property type="term" value="P:DNA-templated DNA replication"/>
    <property type="evidence" value="ECO:0007669"/>
    <property type="project" value="InterPro"/>
</dbReference>
<evidence type="ECO:0000256" key="3">
    <source>
        <dbReference type="ARBA" id="ARBA00016011"/>
    </source>
</evidence>
<dbReference type="InterPro" id="IPR016266">
    <property type="entry name" value="POLE2"/>
</dbReference>
<dbReference type="AlphaFoldDB" id="A0A8H3FK65"/>
<evidence type="ECO:0000256" key="5">
    <source>
        <dbReference type="ARBA" id="ARBA00023125"/>
    </source>
</evidence>
<feature type="domain" description="DNA polymerase alpha/delta/epsilon subunit B" evidence="9">
    <location>
        <begin position="452"/>
        <end position="744"/>
    </location>
</feature>
<evidence type="ECO:0000313" key="11">
    <source>
        <dbReference type="Proteomes" id="UP000664521"/>
    </source>
</evidence>
<organism evidence="10 11">
    <name type="scientific">Heterodermia speciosa</name>
    <dbReference type="NCBI Taxonomy" id="116794"/>
    <lineage>
        <taxon>Eukaryota</taxon>
        <taxon>Fungi</taxon>
        <taxon>Dikarya</taxon>
        <taxon>Ascomycota</taxon>
        <taxon>Pezizomycotina</taxon>
        <taxon>Lecanoromycetes</taxon>
        <taxon>OSLEUM clade</taxon>
        <taxon>Lecanoromycetidae</taxon>
        <taxon>Caliciales</taxon>
        <taxon>Physciaceae</taxon>
        <taxon>Heterodermia</taxon>
    </lineage>
</organism>
<keyword evidence="5" id="KW-0238">DNA-binding</keyword>
<evidence type="ECO:0000256" key="2">
    <source>
        <dbReference type="ARBA" id="ARBA00009560"/>
    </source>
</evidence>
<proteinExistence type="inferred from homology"/>
<evidence type="ECO:0000256" key="1">
    <source>
        <dbReference type="ARBA" id="ARBA00004123"/>
    </source>
</evidence>
<feature type="region of interest" description="Disordered" evidence="8">
    <location>
        <begin position="630"/>
        <end position="656"/>
    </location>
</feature>